<organism evidence="1 2">
    <name type="scientific">Vaccinium darrowii</name>
    <dbReference type="NCBI Taxonomy" id="229202"/>
    <lineage>
        <taxon>Eukaryota</taxon>
        <taxon>Viridiplantae</taxon>
        <taxon>Streptophyta</taxon>
        <taxon>Embryophyta</taxon>
        <taxon>Tracheophyta</taxon>
        <taxon>Spermatophyta</taxon>
        <taxon>Magnoliopsida</taxon>
        <taxon>eudicotyledons</taxon>
        <taxon>Gunneridae</taxon>
        <taxon>Pentapetalae</taxon>
        <taxon>asterids</taxon>
        <taxon>Ericales</taxon>
        <taxon>Ericaceae</taxon>
        <taxon>Vaccinioideae</taxon>
        <taxon>Vaccinieae</taxon>
        <taxon>Vaccinium</taxon>
    </lineage>
</organism>
<proteinExistence type="predicted"/>
<dbReference type="Proteomes" id="UP000828048">
    <property type="component" value="Chromosome 2"/>
</dbReference>
<reference evidence="1 2" key="1">
    <citation type="journal article" date="2021" name="Hortic Res">
        <title>High-quality reference genome and annotation aids understanding of berry development for evergreen blueberry (Vaccinium darrowii).</title>
        <authorList>
            <person name="Yu J."/>
            <person name="Hulse-Kemp A.M."/>
            <person name="Babiker E."/>
            <person name="Staton M."/>
        </authorList>
    </citation>
    <scope>NUCLEOTIDE SEQUENCE [LARGE SCALE GENOMIC DNA]</scope>
    <source>
        <strain evidence="2">cv. NJ 8807/NJ 8810</strain>
        <tissue evidence="1">Young leaf</tissue>
    </source>
</reference>
<dbReference type="EMBL" id="CM037152">
    <property type="protein sequence ID" value="KAH7836288.1"/>
    <property type="molecule type" value="Genomic_DNA"/>
</dbReference>
<evidence type="ECO:0000313" key="2">
    <source>
        <dbReference type="Proteomes" id="UP000828048"/>
    </source>
</evidence>
<gene>
    <name evidence="1" type="ORF">Vadar_034340</name>
</gene>
<comment type="caution">
    <text evidence="1">The sequence shown here is derived from an EMBL/GenBank/DDBJ whole genome shotgun (WGS) entry which is preliminary data.</text>
</comment>
<name>A0ACB7X6Y4_9ERIC</name>
<keyword evidence="2" id="KW-1185">Reference proteome</keyword>
<protein>
    <submittedName>
        <fullName evidence="1">Uncharacterized protein</fullName>
    </submittedName>
</protein>
<sequence>MEKKINSPMPWIGMYIAAASLVCSVAMAGDVIYGIRHKKLWFPCKFFTMNAASLTVLAVATKLPVDLTTAMWRQTDRLAKLSSTVFVNTVMGNFLTSFASMDNNASLMNVVALGILVITIIVNACIQMATLAINFSIWAEEIFVISCMLFSFVTLSFSVLTVPTTKRCLELKYDRLHKTISNGEKLEKTEKLIDQKLKEVVEKYWVMAETSSPQFVMARSVTSATSGIICLLTALTLTEVEIRMRLVYGDAWNPPIGNCIDSNYRWSTSWILWIQVCGVAMGIVAPAFRWFTTISFNCGNLYSGSHLKELKLVEEYWIQRLIECKERPLPLRIRGVKCRKLVEDTKKLALDLCIEVQYGIVVANKSVLFISIIFILPFLSCYYYCKRLNMNLMSSFRASSNHESSEPETSGTELDLSDYVLQLEGEGKLPSRILKNLAHEVNQVIQMGRSQNPKYLTELLRKSNDSFKGVAGFDSSEVQNCWTLPVVTLTSIAIALPNAEIRPVERLISSVSEGLSYARLVEKSLCTRGDDLLGIKHAVDVTWGGIELYGKWLDKDFRKLSLEGKTTKEILQTLTDIAEKTTIEFQRSTTGRSKVVVATSMHRISRTILKDYESSTNAHTDDNLFDQLSIMIADILGACLTNLPRVIVLKCYCSAIEEREKSVRHAASLLGETEEILEILRRRQLPNLSGDRAAYIDEWRAFMKQMDPPAIVASSNNETAASGELHIAVDE</sequence>
<accession>A0ACB7X6Y4</accession>
<evidence type="ECO:0000313" key="1">
    <source>
        <dbReference type="EMBL" id="KAH7836288.1"/>
    </source>
</evidence>